<dbReference type="PANTHER" id="PTHR31650:SF1">
    <property type="entry name" value="WAX ESTER SYNTHASE_DIACYLGLYCEROL ACYLTRANSFERASE 4-RELATED"/>
    <property type="match status" value="1"/>
</dbReference>
<keyword evidence="15" id="KW-1185">Reference proteome</keyword>
<evidence type="ECO:0000256" key="9">
    <source>
        <dbReference type="ARBA" id="ARBA00023315"/>
    </source>
</evidence>
<protein>
    <recommendedName>
        <fullName evidence="4 11">Diacylglycerol O-acyltransferase</fullName>
        <ecNumber evidence="4 11">2.3.1.20</ecNumber>
    </recommendedName>
</protein>
<accession>A0ABS0CYU2</accession>
<dbReference type="PANTHER" id="PTHR31650">
    <property type="entry name" value="O-ACYLTRANSFERASE (WSD1-LIKE) FAMILY PROTEIN"/>
    <property type="match status" value="1"/>
</dbReference>
<dbReference type="Pfam" id="PF03007">
    <property type="entry name" value="WS_DGAT_cat"/>
    <property type="match status" value="1"/>
</dbReference>
<dbReference type="SUPFAM" id="SSF52777">
    <property type="entry name" value="CoA-dependent acyltransferases"/>
    <property type="match status" value="1"/>
</dbReference>
<dbReference type="Gene3D" id="3.30.559.10">
    <property type="entry name" value="Chloramphenicol acetyltransferase-like domain"/>
    <property type="match status" value="1"/>
</dbReference>
<evidence type="ECO:0000256" key="2">
    <source>
        <dbReference type="ARBA" id="ARBA00005189"/>
    </source>
</evidence>
<evidence type="ECO:0000256" key="8">
    <source>
        <dbReference type="ARBA" id="ARBA00023098"/>
    </source>
</evidence>
<dbReference type="InterPro" id="IPR023213">
    <property type="entry name" value="CAT-like_dom_sf"/>
</dbReference>
<dbReference type="InterPro" id="IPR045034">
    <property type="entry name" value="O-acyltransferase_WSD1-like"/>
</dbReference>
<name>A0ABS0CYU2_9NOCA</name>
<evidence type="ECO:0000259" key="12">
    <source>
        <dbReference type="Pfam" id="PF03007"/>
    </source>
</evidence>
<keyword evidence="8 11" id="KW-0443">Lipid metabolism</keyword>
<evidence type="ECO:0000256" key="3">
    <source>
        <dbReference type="ARBA" id="ARBA00009587"/>
    </source>
</evidence>
<dbReference type="EMBL" id="JADLQX010000028">
    <property type="protein sequence ID" value="MBF6301541.1"/>
    <property type="molecule type" value="Genomic_DNA"/>
</dbReference>
<keyword evidence="6 11" id="KW-0808">Transferase</keyword>
<sequence>MGSVAVSAPQPTEELRPLDSGFIELEDADRHISLGIAAVALLSGVPPSRDEIAHALTRGLLRNARLRQKVRRAPLDLATPVWENDPHFDLAHHIRWTALPEPGDEQALCELVATELGERLDRDHPLWQCIVVEHLAGDRWALIVKAHHSLVDGVSGISLFEHLCDPVPGEAEHRATPEPEGWTPARFLRLARGAVRMPVVVPRSVIGAVRGLAPVAVAAIMPAAGSSLNGPIGQQRRYVVARAPLSDVREICAAFGVTVNDVVLSAVAAAYRDLLVGRQERLTADKLRILVPVSMRTTEAKYTLDNRVSAMLPFLPIDVADPVERLSAIHERMTKHKSRGEARAESSVLALAGRLPFAPVAWTLRLAARFPQRSISALATNVPGPRHELRVCGRKVVELLPAVPIAMRLRTAIAILSYTDHLTFGITGDYDTAPDIGVIADGIRQEIQRLQEHARIRRLPRPDVAGQ</sequence>
<dbReference type="Pfam" id="PF06974">
    <property type="entry name" value="WS_DGAT_C"/>
    <property type="match status" value="1"/>
</dbReference>
<evidence type="ECO:0000256" key="11">
    <source>
        <dbReference type="RuleBase" id="RU361241"/>
    </source>
</evidence>
<dbReference type="InterPro" id="IPR014292">
    <property type="entry name" value="Acyl_transf_WS/DGAT"/>
</dbReference>
<gene>
    <name evidence="14" type="ORF">IU459_28975</name>
</gene>
<evidence type="ECO:0000256" key="6">
    <source>
        <dbReference type="ARBA" id="ARBA00022679"/>
    </source>
</evidence>
<comment type="catalytic activity">
    <reaction evidence="10 11">
        <text>an acyl-CoA + a 1,2-diacyl-sn-glycerol = a triacyl-sn-glycerol + CoA</text>
        <dbReference type="Rhea" id="RHEA:10868"/>
        <dbReference type="ChEBI" id="CHEBI:17815"/>
        <dbReference type="ChEBI" id="CHEBI:57287"/>
        <dbReference type="ChEBI" id="CHEBI:58342"/>
        <dbReference type="ChEBI" id="CHEBI:64615"/>
        <dbReference type="EC" id="2.3.1.20"/>
    </reaction>
</comment>
<comment type="pathway">
    <text evidence="2">Lipid metabolism.</text>
</comment>
<evidence type="ECO:0000313" key="15">
    <source>
        <dbReference type="Proteomes" id="UP000702209"/>
    </source>
</evidence>
<feature type="domain" description="O-acyltransferase WSD1-like N-terminal" evidence="12">
    <location>
        <begin position="15"/>
        <end position="263"/>
    </location>
</feature>
<evidence type="ECO:0000256" key="7">
    <source>
        <dbReference type="ARBA" id="ARBA00022798"/>
    </source>
</evidence>
<evidence type="ECO:0000256" key="1">
    <source>
        <dbReference type="ARBA" id="ARBA00004771"/>
    </source>
</evidence>
<evidence type="ECO:0000259" key="13">
    <source>
        <dbReference type="Pfam" id="PF06974"/>
    </source>
</evidence>
<comment type="caution">
    <text evidence="14">The sequence shown here is derived from an EMBL/GenBank/DDBJ whole genome shotgun (WGS) entry which is preliminary data.</text>
</comment>
<evidence type="ECO:0000256" key="5">
    <source>
        <dbReference type="ARBA" id="ARBA00022516"/>
    </source>
</evidence>
<comment type="pathway">
    <text evidence="1 11">Glycerolipid metabolism; triacylglycerol biosynthesis.</text>
</comment>
<evidence type="ECO:0000256" key="10">
    <source>
        <dbReference type="ARBA" id="ARBA00048109"/>
    </source>
</evidence>
<dbReference type="InterPro" id="IPR004255">
    <property type="entry name" value="O-acyltransferase_WSD1_N"/>
</dbReference>
<keyword evidence="9 11" id="KW-0012">Acyltransferase</keyword>
<proteinExistence type="inferred from homology"/>
<dbReference type="NCBIfam" id="TIGR02946">
    <property type="entry name" value="acyl_WS_DGAT"/>
    <property type="match status" value="1"/>
</dbReference>
<comment type="similarity">
    <text evidence="3 11">Belongs to the long-chain O-acyltransferase family.</text>
</comment>
<keyword evidence="5 11" id="KW-0444">Lipid biosynthesis</keyword>
<organism evidence="14 15">
    <name type="scientific">Nocardia amamiensis</name>
    <dbReference type="NCBI Taxonomy" id="404578"/>
    <lineage>
        <taxon>Bacteria</taxon>
        <taxon>Bacillati</taxon>
        <taxon>Actinomycetota</taxon>
        <taxon>Actinomycetes</taxon>
        <taxon>Mycobacteriales</taxon>
        <taxon>Nocardiaceae</taxon>
        <taxon>Nocardia</taxon>
    </lineage>
</organism>
<evidence type="ECO:0000256" key="4">
    <source>
        <dbReference type="ARBA" id="ARBA00013244"/>
    </source>
</evidence>
<feature type="domain" description="O-acyltransferase WSD1 C-terminal" evidence="13">
    <location>
        <begin position="306"/>
        <end position="450"/>
    </location>
</feature>
<dbReference type="InterPro" id="IPR009721">
    <property type="entry name" value="O-acyltransferase_WSD1_C"/>
</dbReference>
<evidence type="ECO:0000313" key="14">
    <source>
        <dbReference type="EMBL" id="MBF6301541.1"/>
    </source>
</evidence>
<reference evidence="14 15" key="1">
    <citation type="submission" date="2020-10" db="EMBL/GenBank/DDBJ databases">
        <title>Identification of Nocardia species via Next-generation sequencing and recognition of intraspecies genetic diversity.</title>
        <authorList>
            <person name="Li P."/>
            <person name="Li P."/>
            <person name="Lu B."/>
        </authorList>
    </citation>
    <scope>NUCLEOTIDE SEQUENCE [LARGE SCALE GENOMIC DNA]</scope>
    <source>
        <strain evidence="14 15">BJ06-0157</strain>
    </source>
</reference>
<keyword evidence="7 11" id="KW-0319">Glycerol metabolism</keyword>
<dbReference type="Proteomes" id="UP000702209">
    <property type="component" value="Unassembled WGS sequence"/>
</dbReference>
<dbReference type="EC" id="2.3.1.20" evidence="4 11"/>